<dbReference type="GO" id="GO:0016740">
    <property type="term" value="F:transferase activity"/>
    <property type="evidence" value="ECO:0007669"/>
    <property type="project" value="UniProtKB-KW"/>
</dbReference>
<accession>A0A395N342</accession>
<evidence type="ECO:0000313" key="6">
    <source>
        <dbReference type="EMBL" id="RFN54556.1"/>
    </source>
</evidence>
<feature type="compositionally biased region" description="Pro residues" evidence="4">
    <location>
        <begin position="1"/>
        <end position="14"/>
    </location>
</feature>
<feature type="region of interest" description="Disordered" evidence="4">
    <location>
        <begin position="1"/>
        <end position="36"/>
    </location>
</feature>
<evidence type="ECO:0000256" key="2">
    <source>
        <dbReference type="ARBA" id="ARBA00022679"/>
    </source>
</evidence>
<evidence type="ECO:0000256" key="3">
    <source>
        <dbReference type="ARBA" id="ARBA00030602"/>
    </source>
</evidence>
<evidence type="ECO:0000256" key="1">
    <source>
        <dbReference type="ARBA" id="ARBA00008861"/>
    </source>
</evidence>
<keyword evidence="2" id="KW-0808">Transferase</keyword>
<evidence type="ECO:0000259" key="5">
    <source>
        <dbReference type="Pfam" id="PF06094"/>
    </source>
</evidence>
<dbReference type="Proteomes" id="UP000265631">
    <property type="component" value="Unassembled WGS sequence"/>
</dbReference>
<protein>
    <recommendedName>
        <fullName evidence="3">Putative gamma-glutamylcyclotransferase</fullName>
    </recommendedName>
</protein>
<dbReference type="SUPFAM" id="SSF110857">
    <property type="entry name" value="Gamma-glutamyl cyclotransferase-like"/>
    <property type="match status" value="1"/>
</dbReference>
<sequence>MSDPPSPPPLPPLKPSQHSHTINPPPTPNPPVKHNRDSLPFNPTTYFFYGTLTNPSILAHILCLPSQPTLHQASLTGYALASWGQYRALVPGSSSSVVSGFAYEVQTQDHELALARYETNAYKAVPCLIRLANANGKVTTEVSGKTFVYAGDPKALEQATFDRKLWEYQMGISLPAAWNSDMSWDRHHAAD</sequence>
<dbReference type="InterPro" id="IPR013024">
    <property type="entry name" value="GGCT-like"/>
</dbReference>
<dbReference type="InterPro" id="IPR045038">
    <property type="entry name" value="AIG2-like"/>
</dbReference>
<dbReference type="InterPro" id="IPR009288">
    <property type="entry name" value="AIG2-like_dom"/>
</dbReference>
<comment type="similarity">
    <text evidence="1">Belongs to the gamma-glutamylcyclotransferase family.</text>
</comment>
<gene>
    <name evidence="6" type="ORF">FIE12Z_1149</name>
</gene>
<reference evidence="6 7" key="1">
    <citation type="journal article" date="2018" name="PLoS Pathog.">
        <title>Evolution of structural diversity of trichothecenes, a family of toxins produced by plant pathogenic and entomopathogenic fungi.</title>
        <authorList>
            <person name="Proctor R.H."/>
            <person name="McCormick S.P."/>
            <person name="Kim H.S."/>
            <person name="Cardoza R.E."/>
            <person name="Stanley A.M."/>
            <person name="Lindo L."/>
            <person name="Kelly A."/>
            <person name="Brown D.W."/>
            <person name="Lee T."/>
            <person name="Vaughan M.M."/>
            <person name="Alexander N.J."/>
            <person name="Busman M."/>
            <person name="Gutierrez S."/>
        </authorList>
    </citation>
    <scope>NUCLEOTIDE SEQUENCE [LARGE SCALE GENOMIC DNA]</scope>
    <source>
        <strain evidence="6 7">NRRL 13405</strain>
    </source>
</reference>
<dbReference type="OrthoDB" id="3262926at2759"/>
<dbReference type="PANTHER" id="PTHR31544">
    <property type="entry name" value="AIG2-LIKE PROTEIN D"/>
    <property type="match status" value="1"/>
</dbReference>
<dbReference type="Gene3D" id="3.10.490.10">
    <property type="entry name" value="Gamma-glutamyl cyclotransferase-like"/>
    <property type="match status" value="1"/>
</dbReference>
<keyword evidence="7" id="KW-1185">Reference proteome</keyword>
<evidence type="ECO:0000313" key="7">
    <source>
        <dbReference type="Proteomes" id="UP000265631"/>
    </source>
</evidence>
<comment type="caution">
    <text evidence="6">The sequence shown here is derived from an EMBL/GenBank/DDBJ whole genome shotgun (WGS) entry which is preliminary data.</text>
</comment>
<dbReference type="CDD" id="cd06661">
    <property type="entry name" value="GGCT_like"/>
    <property type="match status" value="1"/>
</dbReference>
<dbReference type="Pfam" id="PF06094">
    <property type="entry name" value="GGACT"/>
    <property type="match status" value="1"/>
</dbReference>
<proteinExistence type="inferred from homology"/>
<evidence type="ECO:0000256" key="4">
    <source>
        <dbReference type="SAM" id="MobiDB-lite"/>
    </source>
</evidence>
<feature type="domain" description="Gamma-glutamylcyclotransferase AIG2-like" evidence="5">
    <location>
        <begin position="46"/>
        <end position="155"/>
    </location>
</feature>
<dbReference type="PANTHER" id="PTHR31544:SF4">
    <property type="entry name" value="GAMMA-GLUTAMYLCYCLOTRANSFERASE-RELATED"/>
    <property type="match status" value="1"/>
</dbReference>
<name>A0A395N342_9HYPO</name>
<organism evidence="6 7">
    <name type="scientific">Fusarium flagelliforme</name>
    <dbReference type="NCBI Taxonomy" id="2675880"/>
    <lineage>
        <taxon>Eukaryota</taxon>
        <taxon>Fungi</taxon>
        <taxon>Dikarya</taxon>
        <taxon>Ascomycota</taxon>
        <taxon>Pezizomycotina</taxon>
        <taxon>Sordariomycetes</taxon>
        <taxon>Hypocreomycetidae</taxon>
        <taxon>Hypocreales</taxon>
        <taxon>Nectriaceae</taxon>
        <taxon>Fusarium</taxon>
        <taxon>Fusarium incarnatum-equiseti species complex</taxon>
    </lineage>
</organism>
<dbReference type="InterPro" id="IPR036568">
    <property type="entry name" value="GGCT-like_sf"/>
</dbReference>
<dbReference type="EMBL" id="PXXK01000025">
    <property type="protein sequence ID" value="RFN54556.1"/>
    <property type="molecule type" value="Genomic_DNA"/>
</dbReference>
<dbReference type="AlphaFoldDB" id="A0A395N342"/>